<name>A0A4R1YTC7_9RHOB</name>
<dbReference type="RefSeq" id="WP_132695213.1">
    <property type="nucleotide sequence ID" value="NZ_SLVM01000013.1"/>
</dbReference>
<reference evidence="2 3" key="1">
    <citation type="submission" date="2019-03" db="EMBL/GenBank/DDBJ databases">
        <title>Genomic Encyclopedia of Type Strains, Phase IV (KMG-IV): sequencing the most valuable type-strain genomes for metagenomic binning, comparative biology and taxonomic classification.</title>
        <authorList>
            <person name="Goeker M."/>
        </authorList>
    </citation>
    <scope>NUCLEOTIDE SEQUENCE [LARGE SCALE GENOMIC DNA]</scope>
    <source>
        <strain evidence="2 3">DSM 21153</strain>
    </source>
</reference>
<evidence type="ECO:0000313" key="2">
    <source>
        <dbReference type="EMBL" id="TCM83530.1"/>
    </source>
</evidence>
<keyword evidence="1" id="KW-0732">Signal</keyword>
<feature type="chain" id="PRO_5020184442" evidence="1">
    <location>
        <begin position="22"/>
        <end position="225"/>
    </location>
</feature>
<accession>A0A4R1YTC7</accession>
<dbReference type="OrthoDB" id="5801444at2"/>
<comment type="caution">
    <text evidence="2">The sequence shown here is derived from an EMBL/GenBank/DDBJ whole genome shotgun (WGS) entry which is preliminary data.</text>
</comment>
<dbReference type="AlphaFoldDB" id="A0A4R1YTC7"/>
<evidence type="ECO:0000313" key="3">
    <source>
        <dbReference type="Proteomes" id="UP000295277"/>
    </source>
</evidence>
<keyword evidence="3" id="KW-1185">Reference proteome</keyword>
<feature type="signal peptide" evidence="1">
    <location>
        <begin position="1"/>
        <end position="21"/>
    </location>
</feature>
<dbReference type="EMBL" id="SLVM01000013">
    <property type="protein sequence ID" value="TCM83530.1"/>
    <property type="molecule type" value="Genomic_DNA"/>
</dbReference>
<dbReference type="Proteomes" id="UP000295277">
    <property type="component" value="Unassembled WGS sequence"/>
</dbReference>
<proteinExistence type="predicted"/>
<protein>
    <submittedName>
        <fullName evidence="2">Uncharacterized protein</fullName>
    </submittedName>
</protein>
<gene>
    <name evidence="2" type="ORF">EV216_11374</name>
</gene>
<sequence>MRKTIAGLAAAALVLGGTASADTEGAETYDMLFRSGTLDELPRSAMLVYAREVANRANPEAAAAATGEVELRFAADDPTLAALRFTHGDSFSAIGSFPAEVGNPVIMYFMETVVRDMAETAGGSPFYIRNRMKEALLRPASLEAVEVEFGADEVQAQALTLHPFKDDPNRARMQGFADLEVTVTMSDEVPGWYHALSARVPDLEGGAPIYVSTLKLKAPGGEAEP</sequence>
<organism evidence="2 3">
    <name type="scientific">Rhodovulum steppense</name>
    <dbReference type="NCBI Taxonomy" id="540251"/>
    <lineage>
        <taxon>Bacteria</taxon>
        <taxon>Pseudomonadati</taxon>
        <taxon>Pseudomonadota</taxon>
        <taxon>Alphaproteobacteria</taxon>
        <taxon>Rhodobacterales</taxon>
        <taxon>Paracoccaceae</taxon>
        <taxon>Rhodovulum</taxon>
    </lineage>
</organism>
<evidence type="ECO:0000256" key="1">
    <source>
        <dbReference type="SAM" id="SignalP"/>
    </source>
</evidence>